<dbReference type="NCBIfam" id="TIGR04255">
    <property type="entry name" value="sporadTIGR04255"/>
    <property type="match status" value="1"/>
</dbReference>
<protein>
    <submittedName>
        <fullName evidence="1">TIGR04255 family protein</fullName>
    </submittedName>
</protein>
<dbReference type="RefSeq" id="WP_376809208.1">
    <property type="nucleotide sequence ID" value="NZ_JBHTAC010000038.1"/>
</dbReference>
<keyword evidence="2" id="KW-1185">Reference proteome</keyword>
<proteinExistence type="predicted"/>
<gene>
    <name evidence="1" type="ORF">ACFQO7_28195</name>
</gene>
<evidence type="ECO:0000313" key="1">
    <source>
        <dbReference type="EMBL" id="MFC7246376.1"/>
    </source>
</evidence>
<accession>A0ABW2H2B5</accession>
<sequence>MFDFLPAVDNQPLSKPPISNVIIQVKFPNQRLFTTHAGASELQDALGHRYPRLLAERQTVVTAGSTAVNTEVIPQYRLTDLEGAWSLIIGAEALTLETSCYTSWTDARERFDEALKVACDAAKMRVAERVGLRYVNHFAQERMTQQVRPELLALTQLSGPRNTLGSAVSQYIFRDNATVLLVRTGLANEDRTRVTPYLLDVDVASSAPTAFDRAAVIERLDGFNDVAFRFFSWSLTPQYLDELRTESP</sequence>
<evidence type="ECO:0000313" key="2">
    <source>
        <dbReference type="Proteomes" id="UP001596392"/>
    </source>
</evidence>
<dbReference type="EMBL" id="JBHTAC010000038">
    <property type="protein sequence ID" value="MFC7246376.1"/>
    <property type="molecule type" value="Genomic_DNA"/>
</dbReference>
<dbReference type="Proteomes" id="UP001596392">
    <property type="component" value="Unassembled WGS sequence"/>
</dbReference>
<organism evidence="1 2">
    <name type="scientific">Catellatospora aurea</name>
    <dbReference type="NCBI Taxonomy" id="1337874"/>
    <lineage>
        <taxon>Bacteria</taxon>
        <taxon>Bacillati</taxon>
        <taxon>Actinomycetota</taxon>
        <taxon>Actinomycetes</taxon>
        <taxon>Micromonosporales</taxon>
        <taxon>Micromonosporaceae</taxon>
        <taxon>Catellatospora</taxon>
    </lineage>
</organism>
<dbReference type="InterPro" id="IPR026349">
    <property type="entry name" value="CHP04255"/>
</dbReference>
<reference evidence="2" key="1">
    <citation type="journal article" date="2019" name="Int. J. Syst. Evol. Microbiol.">
        <title>The Global Catalogue of Microorganisms (GCM) 10K type strain sequencing project: providing services to taxonomists for standard genome sequencing and annotation.</title>
        <authorList>
            <consortium name="The Broad Institute Genomics Platform"/>
            <consortium name="The Broad Institute Genome Sequencing Center for Infectious Disease"/>
            <person name="Wu L."/>
            <person name="Ma J."/>
        </authorList>
    </citation>
    <scope>NUCLEOTIDE SEQUENCE [LARGE SCALE GENOMIC DNA]</scope>
    <source>
        <strain evidence="2">CGMCC 1.9106</strain>
    </source>
</reference>
<comment type="caution">
    <text evidence="1">The sequence shown here is derived from an EMBL/GenBank/DDBJ whole genome shotgun (WGS) entry which is preliminary data.</text>
</comment>
<name>A0ABW2H2B5_9ACTN</name>